<dbReference type="InterPro" id="IPR000160">
    <property type="entry name" value="GGDEF_dom"/>
</dbReference>
<dbReference type="Gene3D" id="3.20.20.450">
    <property type="entry name" value="EAL domain"/>
    <property type="match status" value="1"/>
</dbReference>
<keyword evidence="5" id="KW-0812">Transmembrane</keyword>
<dbReference type="Pfam" id="PF00990">
    <property type="entry name" value="GGDEF"/>
    <property type="match status" value="1"/>
</dbReference>
<evidence type="ECO:0000259" key="8">
    <source>
        <dbReference type="PROSITE" id="PS50883"/>
    </source>
</evidence>
<dbReference type="SUPFAM" id="SSF141868">
    <property type="entry name" value="EAL domain-like"/>
    <property type="match status" value="1"/>
</dbReference>
<feature type="domain" description="PAC" evidence="7">
    <location>
        <begin position="437"/>
        <end position="489"/>
    </location>
</feature>
<dbReference type="SMART" id="SM00086">
    <property type="entry name" value="PAC"/>
    <property type="match status" value="1"/>
</dbReference>
<dbReference type="RefSeq" id="WP_054342868.1">
    <property type="nucleotide sequence ID" value="NZ_FTOE01000001.1"/>
</dbReference>
<evidence type="ECO:0000259" key="6">
    <source>
        <dbReference type="PROSITE" id="PS50112"/>
    </source>
</evidence>
<evidence type="ECO:0000256" key="2">
    <source>
        <dbReference type="ARBA" id="ARBA00012282"/>
    </source>
</evidence>
<dbReference type="NCBIfam" id="TIGR00229">
    <property type="entry name" value="sensory_box"/>
    <property type="match status" value="2"/>
</dbReference>
<dbReference type="PROSITE" id="PS50113">
    <property type="entry name" value="PAC"/>
    <property type="match status" value="2"/>
</dbReference>
<evidence type="ECO:0000256" key="4">
    <source>
        <dbReference type="ARBA" id="ARBA00051114"/>
    </source>
</evidence>
<evidence type="ECO:0000313" key="10">
    <source>
        <dbReference type="EMBL" id="SIS45121.1"/>
    </source>
</evidence>
<protein>
    <recommendedName>
        <fullName evidence="2">cyclic-guanylate-specific phosphodiesterase</fullName>
        <ecNumber evidence="2">3.1.4.52</ecNumber>
    </recommendedName>
</protein>
<dbReference type="SMART" id="SM00065">
    <property type="entry name" value="GAF"/>
    <property type="match status" value="1"/>
</dbReference>
<dbReference type="Gene3D" id="3.30.450.20">
    <property type="entry name" value="PAS domain"/>
    <property type="match status" value="2"/>
</dbReference>
<feature type="transmembrane region" description="Helical" evidence="5">
    <location>
        <begin position="323"/>
        <end position="345"/>
    </location>
</feature>
<dbReference type="GO" id="GO:0071111">
    <property type="term" value="F:cyclic-guanylate-specific phosphodiesterase activity"/>
    <property type="evidence" value="ECO:0007669"/>
    <property type="project" value="UniProtKB-EC"/>
</dbReference>
<gene>
    <name evidence="10" type="ORF">SAMN05421760_101704</name>
</gene>
<comment type="catalytic activity">
    <reaction evidence="4">
        <text>3',3'-c-di-GMP + H2O = 5'-phosphoguanylyl(3'-&gt;5')guanosine + H(+)</text>
        <dbReference type="Rhea" id="RHEA:24902"/>
        <dbReference type="ChEBI" id="CHEBI:15377"/>
        <dbReference type="ChEBI" id="CHEBI:15378"/>
        <dbReference type="ChEBI" id="CHEBI:58754"/>
        <dbReference type="ChEBI" id="CHEBI:58805"/>
        <dbReference type="EC" id="3.1.4.52"/>
    </reaction>
    <physiologicalReaction direction="left-to-right" evidence="4">
        <dbReference type="Rhea" id="RHEA:24903"/>
    </physiologicalReaction>
</comment>
<dbReference type="InterPro" id="IPR029016">
    <property type="entry name" value="GAF-like_dom_sf"/>
</dbReference>
<feature type="domain" description="PAS" evidence="6">
    <location>
        <begin position="364"/>
        <end position="415"/>
    </location>
</feature>
<dbReference type="STRING" id="619304.SAMN05421760_101704"/>
<sequence>MTLVTANTDASPRSKVLVINSYHHGFPWSDGIYQGLSKVLEESGLAVDLQVEYLDTKRYSVDSMFPLMASVLAVKNKGHIDAILVTDNNALNFLLRYRSSHFAGIPVVFVGINFYSDTIIENDTLITGIAETTAPDANFQLILTLHPDVKEIVLLSDSTTSGLAEQAIFSQAAEKYASRFSIKSISDWTWSELKQLLTELEPGSVVFRLPLHSDNTGLSISLKESVGILLERTAVPIYSAWDTAIAEGLLGGYVATSTLQGQVAAEYLLDILKGRPVSELPIIIDSPTEPVFNGRAMQHFEIDQALVPENSVILDPEPVGERLVYLIISLIILLTGLGFFVYQWLTKKQELVSLNDELDHVIDKSLLLRALMDSNPDHIYAKGLDGSYIDFNQSFTEFVGRPREEILGRRVEDFFADININLTNEQDAQVFLKGQVNTKEIWVPRREGVDQLIECIKTPLKNPDGKVIGLLAVNRNITRRYFENALLKQNTRVLDMLIRGVPLNNILNEIVKGIEGVYANSLCSILLMAKDKKHLVHGAAPSLPEFYIEAINGIAIGKGVGSCGTAAAIGKLVVVGDIQNHPYWVDFKELALKAGLASCWSQPIIGSGDEVLGTFAIYYRHLHEPSVDHIAMMEQASQLVSLVLERKHVEGDLQKISRALEQSPTMVLITDETGKIEYVNEEFTEVSGYFLNEIRGLTPAILNAGETDPEFYKEMWAVIQAGNDWHGEVLNRTKAGQSYWSMLSISPILDESKKITHYIGVSEDISAKKQTQKQIEQLAFYDPLTRLGNRRLFKEQLEVELKKAKRNSTIFALFYLDLDNFKQINDTLGHDAGDGLLMAIADRLRSTLRNSDLIARLGGDEFIVLLPNVSGPAEVGTVAQKLLKSINMPISLGGSDIKATVSMGITMAPSDGDDWAVLMKNADLAMYRAKSKGRNNFQLFTQEMNIEVINRANMEQQLRSALKNKEFCVHYQPQWTIMSELLPVCLEALVRWDHPQRGRVSPAEFIPIAEELGLIVELGEWVLNESCRQGRQLIDAGHAIRIAVNLSMRQFFDPELLNKITAALTLHNFPASMLELEITESMIIEDVDVVVDTLHQLKHLGVSLAIDDFGTGYSSLSYLKRLPFDHLKVDASFVRDIPHDKNDMEITSAVIAMAHKLGLKVIAEGIETHEQMAFLRENNCEMGQGYLLARPASLEEIMKYIDVEMDSSSD</sequence>
<dbReference type="FunFam" id="3.20.20.450:FF:000001">
    <property type="entry name" value="Cyclic di-GMP phosphodiesterase yahA"/>
    <property type="match status" value="1"/>
</dbReference>
<dbReference type="Gene3D" id="3.40.50.2300">
    <property type="match status" value="2"/>
</dbReference>
<dbReference type="InterPro" id="IPR007487">
    <property type="entry name" value="ABC_transpt-TYRBP-like"/>
</dbReference>
<proteinExistence type="predicted"/>
<dbReference type="CDD" id="cd01948">
    <property type="entry name" value="EAL"/>
    <property type="match status" value="1"/>
</dbReference>
<dbReference type="InterPro" id="IPR029787">
    <property type="entry name" value="Nucleotide_cyclase"/>
</dbReference>
<dbReference type="SMART" id="SM00052">
    <property type="entry name" value="EAL"/>
    <property type="match status" value="1"/>
</dbReference>
<dbReference type="InterPro" id="IPR001633">
    <property type="entry name" value="EAL_dom"/>
</dbReference>
<dbReference type="EC" id="3.1.4.52" evidence="2"/>
<dbReference type="SMART" id="SM00267">
    <property type="entry name" value="GGDEF"/>
    <property type="match status" value="1"/>
</dbReference>
<dbReference type="InterPro" id="IPR043128">
    <property type="entry name" value="Rev_trsase/Diguanyl_cyclase"/>
</dbReference>
<dbReference type="Proteomes" id="UP000185999">
    <property type="component" value="Unassembled WGS sequence"/>
</dbReference>
<organism evidence="10 11">
    <name type="scientific">Neptunomonas antarctica</name>
    <dbReference type="NCBI Taxonomy" id="619304"/>
    <lineage>
        <taxon>Bacteria</taxon>
        <taxon>Pseudomonadati</taxon>
        <taxon>Pseudomonadota</taxon>
        <taxon>Gammaproteobacteria</taxon>
        <taxon>Oceanospirillales</taxon>
        <taxon>Oceanospirillaceae</taxon>
        <taxon>Neptunomonas</taxon>
    </lineage>
</organism>
<dbReference type="Pfam" id="PF04392">
    <property type="entry name" value="ABC_sub_bind"/>
    <property type="match status" value="1"/>
</dbReference>
<dbReference type="Pfam" id="PF13185">
    <property type="entry name" value="GAF_2"/>
    <property type="match status" value="1"/>
</dbReference>
<dbReference type="PANTHER" id="PTHR44757:SF2">
    <property type="entry name" value="BIOFILM ARCHITECTURE MAINTENANCE PROTEIN MBAA"/>
    <property type="match status" value="1"/>
</dbReference>
<keyword evidence="5" id="KW-0472">Membrane</keyword>
<keyword evidence="5" id="KW-1133">Transmembrane helix</keyword>
<feature type="domain" description="GGDEF" evidence="9">
    <location>
        <begin position="809"/>
        <end position="942"/>
    </location>
</feature>
<dbReference type="InterPro" id="IPR001610">
    <property type="entry name" value="PAC"/>
</dbReference>
<dbReference type="GO" id="GO:0071732">
    <property type="term" value="P:cellular response to nitric oxide"/>
    <property type="evidence" value="ECO:0007669"/>
    <property type="project" value="UniProtKB-ARBA"/>
</dbReference>
<evidence type="ECO:0000256" key="1">
    <source>
        <dbReference type="ARBA" id="ARBA00001946"/>
    </source>
</evidence>
<accession>A0A1N7J799</accession>
<reference evidence="11" key="1">
    <citation type="submission" date="2017-01" db="EMBL/GenBank/DDBJ databases">
        <authorList>
            <person name="Varghese N."/>
            <person name="Submissions S."/>
        </authorList>
    </citation>
    <scope>NUCLEOTIDE SEQUENCE [LARGE SCALE GENOMIC DNA]</scope>
    <source>
        <strain evidence="11">DSM 22306</strain>
    </source>
</reference>
<dbReference type="PROSITE" id="PS50883">
    <property type="entry name" value="EAL"/>
    <property type="match status" value="1"/>
</dbReference>
<feature type="domain" description="EAL" evidence="8">
    <location>
        <begin position="951"/>
        <end position="1205"/>
    </location>
</feature>
<dbReference type="InterPro" id="IPR013656">
    <property type="entry name" value="PAS_4"/>
</dbReference>
<dbReference type="InterPro" id="IPR003018">
    <property type="entry name" value="GAF"/>
</dbReference>
<dbReference type="NCBIfam" id="TIGR00254">
    <property type="entry name" value="GGDEF"/>
    <property type="match status" value="1"/>
</dbReference>
<dbReference type="FunFam" id="3.30.70.270:FF:000001">
    <property type="entry name" value="Diguanylate cyclase domain protein"/>
    <property type="match status" value="1"/>
</dbReference>
<dbReference type="Pfam" id="PF13426">
    <property type="entry name" value="PAS_9"/>
    <property type="match status" value="1"/>
</dbReference>
<dbReference type="SMART" id="SM00091">
    <property type="entry name" value="PAS"/>
    <property type="match status" value="2"/>
</dbReference>
<dbReference type="SUPFAM" id="SSF55073">
    <property type="entry name" value="Nucleotide cyclase"/>
    <property type="match status" value="1"/>
</dbReference>
<dbReference type="Gene3D" id="3.30.450.40">
    <property type="match status" value="1"/>
</dbReference>
<evidence type="ECO:0000313" key="11">
    <source>
        <dbReference type="Proteomes" id="UP000185999"/>
    </source>
</evidence>
<dbReference type="CDD" id="cd01949">
    <property type="entry name" value="GGDEF"/>
    <property type="match status" value="1"/>
</dbReference>
<dbReference type="PROSITE" id="PS50112">
    <property type="entry name" value="PAS"/>
    <property type="match status" value="2"/>
</dbReference>
<dbReference type="SUPFAM" id="SSF55781">
    <property type="entry name" value="GAF domain-like"/>
    <property type="match status" value="1"/>
</dbReference>
<dbReference type="EMBL" id="FTOE01000001">
    <property type="protein sequence ID" value="SIS45121.1"/>
    <property type="molecule type" value="Genomic_DNA"/>
</dbReference>
<dbReference type="Gene3D" id="3.30.70.270">
    <property type="match status" value="1"/>
</dbReference>
<evidence type="ECO:0000259" key="7">
    <source>
        <dbReference type="PROSITE" id="PS50113"/>
    </source>
</evidence>
<feature type="domain" description="PAC" evidence="7">
    <location>
        <begin position="723"/>
        <end position="777"/>
    </location>
</feature>
<dbReference type="Pfam" id="PF00563">
    <property type="entry name" value="EAL"/>
    <property type="match status" value="1"/>
</dbReference>
<dbReference type="InterPro" id="IPR035919">
    <property type="entry name" value="EAL_sf"/>
</dbReference>
<evidence type="ECO:0000256" key="3">
    <source>
        <dbReference type="ARBA" id="ARBA00022636"/>
    </source>
</evidence>
<name>A0A1N7J799_9GAMM</name>
<dbReference type="InterPro" id="IPR000014">
    <property type="entry name" value="PAS"/>
</dbReference>
<dbReference type="AlphaFoldDB" id="A0A1N7J799"/>
<dbReference type="InterPro" id="IPR035965">
    <property type="entry name" value="PAS-like_dom_sf"/>
</dbReference>
<dbReference type="Pfam" id="PF08448">
    <property type="entry name" value="PAS_4"/>
    <property type="match status" value="1"/>
</dbReference>
<dbReference type="PANTHER" id="PTHR44757">
    <property type="entry name" value="DIGUANYLATE CYCLASE DGCP"/>
    <property type="match status" value="1"/>
</dbReference>
<comment type="cofactor">
    <cofactor evidence="1">
        <name>Mg(2+)</name>
        <dbReference type="ChEBI" id="CHEBI:18420"/>
    </cofactor>
</comment>
<dbReference type="CDD" id="cd00130">
    <property type="entry name" value="PAS"/>
    <property type="match status" value="2"/>
</dbReference>
<keyword evidence="11" id="KW-1185">Reference proteome</keyword>
<dbReference type="PROSITE" id="PS50887">
    <property type="entry name" value="GGDEF"/>
    <property type="match status" value="1"/>
</dbReference>
<dbReference type="InterPro" id="IPR000700">
    <property type="entry name" value="PAS-assoc_C"/>
</dbReference>
<evidence type="ECO:0000259" key="9">
    <source>
        <dbReference type="PROSITE" id="PS50887"/>
    </source>
</evidence>
<keyword evidence="3" id="KW-0973">c-di-GMP</keyword>
<dbReference type="SUPFAM" id="SSF55785">
    <property type="entry name" value="PYP-like sensor domain (PAS domain)"/>
    <property type="match status" value="2"/>
</dbReference>
<evidence type="ECO:0000256" key="5">
    <source>
        <dbReference type="SAM" id="Phobius"/>
    </source>
</evidence>
<feature type="domain" description="PAS" evidence="6">
    <location>
        <begin position="652"/>
        <end position="696"/>
    </location>
</feature>
<dbReference type="InterPro" id="IPR052155">
    <property type="entry name" value="Biofilm_reg_signaling"/>
</dbReference>